<evidence type="ECO:0000256" key="4">
    <source>
        <dbReference type="ARBA" id="ARBA00022723"/>
    </source>
</evidence>
<dbReference type="Proteomes" id="UP001172155">
    <property type="component" value="Unassembled WGS sequence"/>
</dbReference>
<dbReference type="PRINTS" id="PR00385">
    <property type="entry name" value="P450"/>
</dbReference>
<dbReference type="InterPro" id="IPR002403">
    <property type="entry name" value="Cyt_P450_E_grp-IV"/>
</dbReference>
<feature type="transmembrane region" description="Helical" evidence="9">
    <location>
        <begin position="30"/>
        <end position="55"/>
    </location>
</feature>
<evidence type="ECO:0000256" key="7">
    <source>
        <dbReference type="PIRSR" id="PIRSR602403-1"/>
    </source>
</evidence>
<keyword evidence="12" id="KW-1185">Reference proteome</keyword>
<organism evidence="11 12">
    <name type="scientific">Schizothecium vesticola</name>
    <dbReference type="NCBI Taxonomy" id="314040"/>
    <lineage>
        <taxon>Eukaryota</taxon>
        <taxon>Fungi</taxon>
        <taxon>Dikarya</taxon>
        <taxon>Ascomycota</taxon>
        <taxon>Pezizomycotina</taxon>
        <taxon>Sordariomycetes</taxon>
        <taxon>Sordariomycetidae</taxon>
        <taxon>Sordariales</taxon>
        <taxon>Schizotheciaceae</taxon>
        <taxon>Schizothecium</taxon>
    </lineage>
</organism>
<dbReference type="PANTHER" id="PTHR24305:SF166">
    <property type="entry name" value="CYTOCHROME P450 12A4, MITOCHONDRIAL-RELATED"/>
    <property type="match status" value="1"/>
</dbReference>
<keyword evidence="10" id="KW-0732">Signal</keyword>
<feature type="binding site" description="axial binding residue" evidence="7">
    <location>
        <position position="499"/>
    </location>
    <ligand>
        <name>heme</name>
        <dbReference type="ChEBI" id="CHEBI:30413"/>
    </ligand>
    <ligandPart>
        <name>Fe</name>
        <dbReference type="ChEBI" id="CHEBI:18248"/>
    </ligandPart>
</feature>
<dbReference type="GO" id="GO:0004497">
    <property type="term" value="F:monooxygenase activity"/>
    <property type="evidence" value="ECO:0007669"/>
    <property type="project" value="UniProtKB-KW"/>
</dbReference>
<dbReference type="PRINTS" id="PR00465">
    <property type="entry name" value="EP450IV"/>
</dbReference>
<comment type="similarity">
    <text evidence="2 8">Belongs to the cytochrome P450 family.</text>
</comment>
<gene>
    <name evidence="11" type="ORF">B0T18DRAFT_429467</name>
</gene>
<evidence type="ECO:0000256" key="6">
    <source>
        <dbReference type="ARBA" id="ARBA00023033"/>
    </source>
</evidence>
<evidence type="ECO:0000256" key="9">
    <source>
        <dbReference type="SAM" id="Phobius"/>
    </source>
</evidence>
<dbReference type="InterPro" id="IPR017972">
    <property type="entry name" value="Cyt_P450_CS"/>
</dbReference>
<name>A0AA40EVU2_9PEZI</name>
<evidence type="ECO:0000256" key="5">
    <source>
        <dbReference type="ARBA" id="ARBA00023004"/>
    </source>
</evidence>
<feature type="signal peptide" evidence="10">
    <location>
        <begin position="1"/>
        <end position="21"/>
    </location>
</feature>
<dbReference type="GO" id="GO:0020037">
    <property type="term" value="F:heme binding"/>
    <property type="evidence" value="ECO:0007669"/>
    <property type="project" value="InterPro"/>
</dbReference>
<keyword evidence="4 7" id="KW-0479">Metal-binding</keyword>
<evidence type="ECO:0000256" key="10">
    <source>
        <dbReference type="SAM" id="SignalP"/>
    </source>
</evidence>
<keyword evidence="9" id="KW-0812">Transmembrane</keyword>
<keyword evidence="3 7" id="KW-0349">Heme</keyword>
<dbReference type="Pfam" id="PF00067">
    <property type="entry name" value="p450"/>
    <property type="match status" value="1"/>
</dbReference>
<keyword evidence="9" id="KW-0472">Membrane</keyword>
<dbReference type="EMBL" id="JAUKUD010000004">
    <property type="protein sequence ID" value="KAK0746513.1"/>
    <property type="molecule type" value="Genomic_DNA"/>
</dbReference>
<keyword evidence="5 7" id="KW-0408">Iron</keyword>
<dbReference type="SUPFAM" id="SSF48264">
    <property type="entry name" value="Cytochrome P450"/>
    <property type="match status" value="1"/>
</dbReference>
<dbReference type="PANTHER" id="PTHR24305">
    <property type="entry name" value="CYTOCHROME P450"/>
    <property type="match status" value="1"/>
</dbReference>
<keyword evidence="9" id="KW-1133">Transmembrane helix</keyword>
<dbReference type="Gene3D" id="1.10.630.10">
    <property type="entry name" value="Cytochrome P450"/>
    <property type="match status" value="1"/>
</dbReference>
<reference evidence="11" key="1">
    <citation type="submission" date="2023-06" db="EMBL/GenBank/DDBJ databases">
        <title>Genome-scale phylogeny and comparative genomics of the fungal order Sordariales.</title>
        <authorList>
            <consortium name="Lawrence Berkeley National Laboratory"/>
            <person name="Hensen N."/>
            <person name="Bonometti L."/>
            <person name="Westerberg I."/>
            <person name="Brannstrom I.O."/>
            <person name="Guillou S."/>
            <person name="Cros-Aarteil S."/>
            <person name="Calhoun S."/>
            <person name="Haridas S."/>
            <person name="Kuo A."/>
            <person name="Mondo S."/>
            <person name="Pangilinan J."/>
            <person name="Riley R."/>
            <person name="LaButti K."/>
            <person name="Andreopoulos B."/>
            <person name="Lipzen A."/>
            <person name="Chen C."/>
            <person name="Yanf M."/>
            <person name="Daum C."/>
            <person name="Ng V."/>
            <person name="Clum A."/>
            <person name="Steindorff A."/>
            <person name="Ohm R."/>
            <person name="Martin F."/>
            <person name="Silar P."/>
            <person name="Natvig D."/>
            <person name="Lalanne C."/>
            <person name="Gautier V."/>
            <person name="Ament-velasquez S.L."/>
            <person name="Kruys A."/>
            <person name="Hutchinson M.I."/>
            <person name="Powell A.J."/>
            <person name="Barry K."/>
            <person name="Miller A.N."/>
            <person name="Grigoriev I.V."/>
            <person name="Debuchy R."/>
            <person name="Gladieux P."/>
            <person name="Thoren M.H."/>
            <person name="Johannesson H."/>
        </authorList>
    </citation>
    <scope>NUCLEOTIDE SEQUENCE</scope>
    <source>
        <strain evidence="11">SMH3187-1</strain>
    </source>
</reference>
<feature type="chain" id="PRO_5041218455" evidence="10">
    <location>
        <begin position="22"/>
        <end position="558"/>
    </location>
</feature>
<evidence type="ECO:0000313" key="11">
    <source>
        <dbReference type="EMBL" id="KAK0746513.1"/>
    </source>
</evidence>
<proteinExistence type="inferred from homology"/>
<evidence type="ECO:0000256" key="1">
    <source>
        <dbReference type="ARBA" id="ARBA00001971"/>
    </source>
</evidence>
<keyword evidence="8" id="KW-0560">Oxidoreductase</keyword>
<accession>A0AA40EVU2</accession>
<dbReference type="PROSITE" id="PS00086">
    <property type="entry name" value="CYTOCHROME_P450"/>
    <property type="match status" value="1"/>
</dbReference>
<sequence length="558" mass="63178">MAFTTITLLSILGAITPELAAGKYQAKDFATQTTLLLFCGLFLAQYVLLTLYRVIVYPHFVSPMRYLPGPKNNWPLVGQFGHLIRASSPNELQIEWGNTWSTAPFVRYLSLANEETLLINTPEAHKEVFQTHCYAFQKPDVLFRFIGEIIGRGLLFAEGAEHKRQRRILYELFSMPNLKKLMPVFQEAAAGLAEFMDRELDAEGKGVIDVMECFSKMALDLTGLTVVGVELENLKTPDPKIDFLKCFKRIFQPSALSALISFINTQVPVRRWIPLEANYGYIRATKEVRRLLLECVRQRIIDIDRANEKNETFAAVELPGSGRDLLTIMVQERWRVNKMAGDVLNEEDIVNQLLTFLVAGHETSAGNSTWAVYCLATHPKIQATLRAEIMDFLEQTKGATQQWSEIDKLPYLNNFCREVLRRYCPSLATYREPITDMTLCGTFIPKGTPLLFMPAVANLSRATWGADAEDVVPERWDRLTGDAATPYAFETFGNGPRVCIGRNFAMMEFKTQVIELVRRFRFERSPQLEALGGAPPAMMNPAISLWPRDGMPVKVVRV</sequence>
<dbReference type="InterPro" id="IPR001128">
    <property type="entry name" value="Cyt_P450"/>
</dbReference>
<keyword evidence="6 8" id="KW-0503">Monooxygenase</keyword>
<evidence type="ECO:0000313" key="12">
    <source>
        <dbReference type="Proteomes" id="UP001172155"/>
    </source>
</evidence>
<dbReference type="AlphaFoldDB" id="A0AA40EVU2"/>
<dbReference type="InterPro" id="IPR036396">
    <property type="entry name" value="Cyt_P450_sf"/>
</dbReference>
<dbReference type="GO" id="GO:0016705">
    <property type="term" value="F:oxidoreductase activity, acting on paired donors, with incorporation or reduction of molecular oxygen"/>
    <property type="evidence" value="ECO:0007669"/>
    <property type="project" value="InterPro"/>
</dbReference>
<comment type="cofactor">
    <cofactor evidence="1 7">
        <name>heme</name>
        <dbReference type="ChEBI" id="CHEBI:30413"/>
    </cofactor>
</comment>
<dbReference type="InterPro" id="IPR050121">
    <property type="entry name" value="Cytochrome_P450_monoxygenase"/>
</dbReference>
<comment type="caution">
    <text evidence="11">The sequence shown here is derived from an EMBL/GenBank/DDBJ whole genome shotgun (WGS) entry which is preliminary data.</text>
</comment>
<evidence type="ECO:0000256" key="2">
    <source>
        <dbReference type="ARBA" id="ARBA00010617"/>
    </source>
</evidence>
<evidence type="ECO:0000256" key="8">
    <source>
        <dbReference type="RuleBase" id="RU000461"/>
    </source>
</evidence>
<protein>
    <submittedName>
        <fullName evidence="11">Cytochrome P450 3A5</fullName>
    </submittedName>
</protein>
<dbReference type="GO" id="GO:0005506">
    <property type="term" value="F:iron ion binding"/>
    <property type="evidence" value="ECO:0007669"/>
    <property type="project" value="InterPro"/>
</dbReference>
<evidence type="ECO:0000256" key="3">
    <source>
        <dbReference type="ARBA" id="ARBA00022617"/>
    </source>
</evidence>